<sequence length="45" mass="5203">MTILENTGKVKFFIPEKGNQNPMGHFGLFLLWKIYNNENKGKSMS</sequence>
<proteinExistence type="predicted"/>
<gene>
    <name evidence="1" type="ORF">B4167_1820</name>
</gene>
<dbReference type="AlphaFoldDB" id="A0A0D0EH75"/>
<dbReference type="EMBL" id="JXLU01000020">
    <property type="protein sequence ID" value="KIO73873.1"/>
    <property type="molecule type" value="Genomic_DNA"/>
</dbReference>
<name>A0A0D0EH75_9BACI</name>
<comment type="caution">
    <text evidence="1">The sequence shown here is derived from an EMBL/GenBank/DDBJ whole genome shotgun (WGS) entry which is preliminary data.</text>
</comment>
<reference evidence="1 2" key="1">
    <citation type="submission" date="2015-01" db="EMBL/GenBank/DDBJ databases">
        <title>Draft Genome Sequences of Four Bacillus thermoamylovorans Strains, Isolated From Food Products.</title>
        <authorList>
            <person name="Krawcyk A.O."/>
            <person name="Berendsen E.M."/>
            <person name="Eijlander R.T."/>
            <person name="de Jong A."/>
            <person name="Wells-Bennik M."/>
            <person name="Kuipers O.P."/>
        </authorList>
    </citation>
    <scope>NUCLEOTIDE SEQUENCE [LARGE SCALE GENOMIC DNA]</scope>
    <source>
        <strain evidence="1 2">B4167</strain>
    </source>
</reference>
<organism evidence="1 2">
    <name type="scientific">Caldibacillus thermoamylovorans</name>
    <dbReference type="NCBI Taxonomy" id="35841"/>
    <lineage>
        <taxon>Bacteria</taxon>
        <taxon>Bacillati</taxon>
        <taxon>Bacillota</taxon>
        <taxon>Bacilli</taxon>
        <taxon>Bacillales</taxon>
        <taxon>Bacillaceae</taxon>
        <taxon>Caldibacillus</taxon>
    </lineage>
</organism>
<evidence type="ECO:0000313" key="1">
    <source>
        <dbReference type="EMBL" id="KIO73873.1"/>
    </source>
</evidence>
<dbReference type="Proteomes" id="UP000032076">
    <property type="component" value="Unassembled WGS sequence"/>
</dbReference>
<protein>
    <submittedName>
        <fullName evidence="1">Uncharacterized protein</fullName>
    </submittedName>
</protein>
<evidence type="ECO:0000313" key="2">
    <source>
        <dbReference type="Proteomes" id="UP000032076"/>
    </source>
</evidence>
<accession>A0A0D0EH75</accession>